<organism evidence="1 2">
    <name type="scientific">Bathymodiolus thermophilus thioautotrophic gill symbiont</name>
    <dbReference type="NCBI Taxonomy" id="2360"/>
    <lineage>
        <taxon>Bacteria</taxon>
        <taxon>Pseudomonadati</taxon>
        <taxon>Pseudomonadota</taxon>
        <taxon>Gammaproteobacteria</taxon>
        <taxon>sulfur-oxidizing symbionts</taxon>
    </lineage>
</organism>
<comment type="caution">
    <text evidence="1">The sequence shown here is derived from an EMBL/GenBank/DDBJ whole genome shotgun (WGS) entry which is preliminary data.</text>
</comment>
<keyword evidence="2" id="KW-1185">Reference proteome</keyword>
<accession>A0A8H8XF56</accession>
<dbReference type="AlphaFoldDB" id="A0A8H8XF56"/>
<evidence type="ECO:0000313" key="2">
    <source>
        <dbReference type="Proteomes" id="UP000643672"/>
    </source>
</evidence>
<name>A0A8H8XF56_9GAMM</name>
<reference evidence="1 2" key="1">
    <citation type="submission" date="2020-05" db="EMBL/GenBank/DDBJ databases">
        <authorList>
            <person name="Petersen J."/>
            <person name="Sayavedra L."/>
        </authorList>
    </citation>
    <scope>NUCLEOTIDE SEQUENCE [LARGE SCALE GENOMIC DNA]</scope>
    <source>
        <strain evidence="1">B thermophilus SOXS</strain>
    </source>
</reference>
<dbReference type="Proteomes" id="UP000643672">
    <property type="component" value="Unassembled WGS sequence"/>
</dbReference>
<protein>
    <submittedName>
        <fullName evidence="1">Uncharacterized protein</fullName>
    </submittedName>
</protein>
<sequence length="43" mass="4979">MTCNTIKLAHFRSCISKKSAIFAKVNDDFLLNQWGLTYPSWTK</sequence>
<evidence type="ECO:0000313" key="1">
    <source>
        <dbReference type="EMBL" id="CAB5500763.1"/>
    </source>
</evidence>
<dbReference type="EMBL" id="CAESAQ020000062">
    <property type="protein sequence ID" value="CAB5500763.1"/>
    <property type="molecule type" value="Genomic_DNA"/>
</dbReference>
<proteinExistence type="predicted"/>
<gene>
    <name evidence="1" type="ORF">THERMOS_1266</name>
</gene>